<sequence length="318" mass="33839">MASDLLRILASGPPAGPDLVCIGNLLMDDIVFPDGRTLMAEPGGAALYASLAARLWGASVGVVSVRGDDYPAATLDALAARGVDLAGVRALGRPGVRTWLLYEDLARRVIHRLGSPSHEEVSPGPEDVPAAFRAARAFHLSPMPLAIQRRLVEALAARRGAALSLDPHEPVREDNLAAWKEVLAQVDAFFPSRDELRLDGVDDDPRAALRRLGGGRLRFVAFKRGAAGGLLWDARADGFVEWPPVPRLTGDPTGAGDAFAGGFLSALLAGLGIEQALDRGIVATSFALEDFGARGLLAATRDEAQRRMTEWFDTERPA</sequence>
<dbReference type="Gene3D" id="3.40.1190.20">
    <property type="match status" value="1"/>
</dbReference>
<evidence type="ECO:0000256" key="1">
    <source>
        <dbReference type="ARBA" id="ARBA00022679"/>
    </source>
</evidence>
<dbReference type="GO" id="GO:0016301">
    <property type="term" value="F:kinase activity"/>
    <property type="evidence" value="ECO:0007669"/>
    <property type="project" value="UniProtKB-KW"/>
</dbReference>
<dbReference type="AlphaFoldDB" id="A0A832I0Q8"/>
<proteinExistence type="predicted"/>
<evidence type="ECO:0000256" key="2">
    <source>
        <dbReference type="ARBA" id="ARBA00022777"/>
    </source>
</evidence>
<keyword evidence="1" id="KW-0808">Transferase</keyword>
<evidence type="ECO:0000313" key="4">
    <source>
        <dbReference type="EMBL" id="HGZ42571.1"/>
    </source>
</evidence>
<dbReference type="SUPFAM" id="SSF53613">
    <property type="entry name" value="Ribokinase-like"/>
    <property type="match status" value="1"/>
</dbReference>
<dbReference type="PANTHER" id="PTHR47098">
    <property type="entry name" value="PROTEIN MAK32"/>
    <property type="match status" value="1"/>
</dbReference>
<protein>
    <submittedName>
        <fullName evidence="4">Carbohydrate kinase family protein</fullName>
    </submittedName>
</protein>
<dbReference type="EMBL" id="DSQF01000006">
    <property type="protein sequence ID" value="HGZ42571.1"/>
    <property type="molecule type" value="Genomic_DNA"/>
</dbReference>
<dbReference type="InterPro" id="IPR029056">
    <property type="entry name" value="Ribokinase-like"/>
</dbReference>
<dbReference type="Pfam" id="PF00294">
    <property type="entry name" value="PfkB"/>
    <property type="match status" value="1"/>
</dbReference>
<accession>A0A832I0Q8</accession>
<dbReference type="PROSITE" id="PS00584">
    <property type="entry name" value="PFKB_KINASES_2"/>
    <property type="match status" value="1"/>
</dbReference>
<reference evidence="4" key="1">
    <citation type="journal article" date="2020" name="mSystems">
        <title>Genome- and Community-Level Interaction Insights into Carbon Utilization and Element Cycling Functions of Hydrothermarchaeota in Hydrothermal Sediment.</title>
        <authorList>
            <person name="Zhou Z."/>
            <person name="Liu Y."/>
            <person name="Xu W."/>
            <person name="Pan J."/>
            <person name="Luo Z.H."/>
            <person name="Li M."/>
        </authorList>
    </citation>
    <scope>NUCLEOTIDE SEQUENCE [LARGE SCALE GENOMIC DNA]</scope>
    <source>
        <strain evidence="4">SpSt-381</strain>
    </source>
</reference>
<feature type="domain" description="Carbohydrate kinase PfkB" evidence="3">
    <location>
        <begin position="18"/>
        <end position="294"/>
    </location>
</feature>
<dbReference type="InterPro" id="IPR002173">
    <property type="entry name" value="Carboh/pur_kinase_PfkB_CS"/>
</dbReference>
<gene>
    <name evidence="4" type="ORF">ENR23_03940</name>
</gene>
<dbReference type="PANTHER" id="PTHR47098:SF2">
    <property type="entry name" value="PROTEIN MAK32"/>
    <property type="match status" value="1"/>
</dbReference>
<dbReference type="InterPro" id="IPR011611">
    <property type="entry name" value="PfkB_dom"/>
</dbReference>
<evidence type="ECO:0000259" key="3">
    <source>
        <dbReference type="Pfam" id="PF00294"/>
    </source>
</evidence>
<organism evidence="4">
    <name type="scientific">Eiseniibacteriota bacterium</name>
    <dbReference type="NCBI Taxonomy" id="2212470"/>
    <lineage>
        <taxon>Bacteria</taxon>
        <taxon>Candidatus Eiseniibacteriota</taxon>
    </lineage>
</organism>
<name>A0A832I0Q8_UNCEI</name>
<comment type="caution">
    <text evidence="4">The sequence shown here is derived from an EMBL/GenBank/DDBJ whole genome shotgun (WGS) entry which is preliminary data.</text>
</comment>
<keyword evidence="2 4" id="KW-0418">Kinase</keyword>